<evidence type="ECO:0000256" key="4">
    <source>
        <dbReference type="ARBA" id="ARBA00022452"/>
    </source>
</evidence>
<dbReference type="AlphaFoldDB" id="A0A512B371"/>
<dbReference type="Pfam" id="PF02321">
    <property type="entry name" value="OEP"/>
    <property type="match status" value="2"/>
</dbReference>
<dbReference type="InterPro" id="IPR051906">
    <property type="entry name" value="TolC-like"/>
</dbReference>
<dbReference type="PANTHER" id="PTHR30026:SF20">
    <property type="entry name" value="OUTER MEMBRANE PROTEIN TOLC"/>
    <property type="match status" value="1"/>
</dbReference>
<dbReference type="GO" id="GO:0015562">
    <property type="term" value="F:efflux transmembrane transporter activity"/>
    <property type="evidence" value="ECO:0007669"/>
    <property type="project" value="InterPro"/>
</dbReference>
<comment type="similarity">
    <text evidence="2">Belongs to the outer membrane factor (OMF) (TC 1.B.17) family.</text>
</comment>
<dbReference type="GO" id="GO:0009279">
    <property type="term" value="C:cell outer membrane"/>
    <property type="evidence" value="ECO:0007669"/>
    <property type="project" value="UniProtKB-SubCell"/>
</dbReference>
<keyword evidence="4" id="KW-1134">Transmembrane beta strand</keyword>
<dbReference type="Gene3D" id="1.20.1600.10">
    <property type="entry name" value="Outer membrane efflux proteins (OEP)"/>
    <property type="match status" value="1"/>
</dbReference>
<comment type="subcellular location">
    <subcellularLocation>
        <location evidence="1">Cell outer membrane</location>
    </subcellularLocation>
</comment>
<sequence>MRLFTLAEVVRQAKENSPSYRYTSVLFENKQWQYKSFKANFLPQLNLNGYLPEYNKNIVPVLQPNGSIIPQPNHSAASALALSLGQEVWFTGGYISINSNINRFDDFIEGKERIPRRYTAVPATITFNQPFFGYRWLKWENKVQPLRYEEARRDYWERMEGIAEEATSHFFSLLLSQISLQIAEKNVSTNEILYKNAQERFSKGSMPENELLQIELSLLNSRQNLEQTTLDVEGSTLRLKIYLGLTDDEPIMLVPPSEIPEFAVDEKFALEQAHKYRQRIIGFKRELLEAEMSMARAKGETGATASLFASFGLTQQAKNIPDVYQQLSEQQRLRIGFNIPVMDWGRSDARLGTAKANQELVKANVEQQRINFDQDIYLNVKRFKVLRNQMAVAKRTDEIAEKRYTLTKERYLDGQIGILDLNVATEERDKATRSYVSALRNFWMAYYNLRQITLYDFELNKPIIAE</sequence>
<evidence type="ECO:0000256" key="1">
    <source>
        <dbReference type="ARBA" id="ARBA00004442"/>
    </source>
</evidence>
<reference evidence="8 9" key="1">
    <citation type="submission" date="2019-07" db="EMBL/GenBank/DDBJ databases">
        <title>Whole genome shotgun sequence of Adhaeribacter aerolatus NBRC 106133.</title>
        <authorList>
            <person name="Hosoyama A."/>
            <person name="Uohara A."/>
            <person name="Ohji S."/>
            <person name="Ichikawa N."/>
        </authorList>
    </citation>
    <scope>NUCLEOTIDE SEQUENCE [LARGE SCALE GENOMIC DNA]</scope>
    <source>
        <strain evidence="8 9">NBRC 106133</strain>
    </source>
</reference>
<keyword evidence="9" id="KW-1185">Reference proteome</keyword>
<evidence type="ECO:0000256" key="6">
    <source>
        <dbReference type="ARBA" id="ARBA00023136"/>
    </source>
</evidence>
<accession>A0A512B371</accession>
<evidence type="ECO:0000256" key="7">
    <source>
        <dbReference type="ARBA" id="ARBA00023237"/>
    </source>
</evidence>
<protein>
    <submittedName>
        <fullName evidence="8">Membrane protein</fullName>
    </submittedName>
</protein>
<dbReference type="GO" id="GO:1990281">
    <property type="term" value="C:efflux pump complex"/>
    <property type="evidence" value="ECO:0007669"/>
    <property type="project" value="TreeGrafter"/>
</dbReference>
<evidence type="ECO:0000313" key="9">
    <source>
        <dbReference type="Proteomes" id="UP000321532"/>
    </source>
</evidence>
<dbReference type="Proteomes" id="UP000321532">
    <property type="component" value="Unassembled WGS sequence"/>
</dbReference>
<proteinExistence type="inferred from homology"/>
<gene>
    <name evidence="8" type="ORF">AAE02nite_40680</name>
</gene>
<evidence type="ECO:0000256" key="3">
    <source>
        <dbReference type="ARBA" id="ARBA00022448"/>
    </source>
</evidence>
<comment type="caution">
    <text evidence="8">The sequence shown here is derived from an EMBL/GenBank/DDBJ whole genome shotgun (WGS) entry which is preliminary data.</text>
</comment>
<dbReference type="InterPro" id="IPR003423">
    <property type="entry name" value="OMP_efflux"/>
</dbReference>
<dbReference type="GO" id="GO:0015288">
    <property type="term" value="F:porin activity"/>
    <property type="evidence" value="ECO:0007669"/>
    <property type="project" value="TreeGrafter"/>
</dbReference>
<dbReference type="SUPFAM" id="SSF56954">
    <property type="entry name" value="Outer membrane efflux proteins (OEP)"/>
    <property type="match status" value="1"/>
</dbReference>
<evidence type="ECO:0000256" key="5">
    <source>
        <dbReference type="ARBA" id="ARBA00022692"/>
    </source>
</evidence>
<evidence type="ECO:0000313" key="8">
    <source>
        <dbReference type="EMBL" id="GEO06404.1"/>
    </source>
</evidence>
<evidence type="ECO:0000256" key="2">
    <source>
        <dbReference type="ARBA" id="ARBA00007613"/>
    </source>
</evidence>
<keyword evidence="7" id="KW-0998">Cell outer membrane</keyword>
<dbReference type="PANTHER" id="PTHR30026">
    <property type="entry name" value="OUTER MEMBRANE PROTEIN TOLC"/>
    <property type="match status" value="1"/>
</dbReference>
<keyword evidence="5" id="KW-0812">Transmembrane</keyword>
<dbReference type="EMBL" id="BJYS01000036">
    <property type="protein sequence ID" value="GEO06404.1"/>
    <property type="molecule type" value="Genomic_DNA"/>
</dbReference>
<keyword evidence="6" id="KW-0472">Membrane</keyword>
<name>A0A512B371_9BACT</name>
<organism evidence="8 9">
    <name type="scientific">Adhaeribacter aerolatus</name>
    <dbReference type="NCBI Taxonomy" id="670289"/>
    <lineage>
        <taxon>Bacteria</taxon>
        <taxon>Pseudomonadati</taxon>
        <taxon>Bacteroidota</taxon>
        <taxon>Cytophagia</taxon>
        <taxon>Cytophagales</taxon>
        <taxon>Hymenobacteraceae</taxon>
        <taxon>Adhaeribacter</taxon>
    </lineage>
</organism>
<keyword evidence="3" id="KW-0813">Transport</keyword>